<feature type="domain" description="Novel STAND NTPase 5" evidence="2">
    <location>
        <begin position="328"/>
        <end position="470"/>
    </location>
</feature>
<feature type="domain" description="CSD" evidence="1">
    <location>
        <begin position="982"/>
        <end position="1042"/>
    </location>
</feature>
<name>A0A4R2PKU0_9RHOB</name>
<evidence type="ECO:0000313" key="4">
    <source>
        <dbReference type="Proteomes" id="UP000294835"/>
    </source>
</evidence>
<gene>
    <name evidence="3" type="ORF">EV662_1293</name>
</gene>
<reference evidence="3 4" key="1">
    <citation type="submission" date="2019-03" db="EMBL/GenBank/DDBJ databases">
        <title>Genomic Encyclopedia of Type Strains, Phase IV (KMG-IV): sequencing the most valuable type-strain genomes for metagenomic binning, comparative biology and taxonomic classification.</title>
        <authorList>
            <person name="Goeker M."/>
        </authorList>
    </citation>
    <scope>NUCLEOTIDE SEQUENCE [LARGE SCALE GENOMIC DNA]</scope>
    <source>
        <strain evidence="3 4">DSM 18063</strain>
    </source>
</reference>
<dbReference type="RefSeq" id="WP_132466507.1">
    <property type="nucleotide sequence ID" value="NZ_SLXP01000029.1"/>
</dbReference>
<dbReference type="InterPro" id="IPR057574">
    <property type="entry name" value="nSTAND_NTPase5_dom"/>
</dbReference>
<dbReference type="EMBL" id="SLXP01000029">
    <property type="protein sequence ID" value="TCP35414.1"/>
    <property type="molecule type" value="Genomic_DNA"/>
</dbReference>
<dbReference type="InterPro" id="IPR027417">
    <property type="entry name" value="P-loop_NTPase"/>
</dbReference>
<evidence type="ECO:0000259" key="1">
    <source>
        <dbReference type="Pfam" id="PF00313"/>
    </source>
</evidence>
<dbReference type="SUPFAM" id="SSF52540">
    <property type="entry name" value="P-loop containing nucleoside triphosphate hydrolases"/>
    <property type="match status" value="1"/>
</dbReference>
<evidence type="ECO:0000259" key="2">
    <source>
        <dbReference type="Pfam" id="PF25199"/>
    </source>
</evidence>
<dbReference type="OrthoDB" id="7357874at2"/>
<dbReference type="SUPFAM" id="SSF48452">
    <property type="entry name" value="TPR-like"/>
    <property type="match status" value="1"/>
</dbReference>
<dbReference type="InterPro" id="IPR011990">
    <property type="entry name" value="TPR-like_helical_dom_sf"/>
</dbReference>
<sequence length="1043" mass="117769">MAGSNTPKNKLELPHVLTEAVKEGSAVVVLGAGASMECRSTDGRRPPSADELRDHLATKFLGTKNEKRDLATVAEMSINAGAGEPQVFDEVARQFNDYTTSKAHEKLGDFRWRGLATTNYDRFIEQGYVLNTAALQTCIPFVKNEEPYEDRLRDERNPVALFKLHGCLHHRLDRDVPLVLSNEHYATYEKGRDLLFNRLRDWAQSSVLIFIGYRLADPHIRDLIYKIDPTRRQRWYMVSPGGDEHDVRFWDKKGIEVLSTTFSGFMDSLDSSVPQLFRALAPPVDTGQRSYLKHLKNGNPSDQLIEALERDFDYVHAAMPFDEVSAEGFYSGYDHGWSGIIRKYDFARKLGEELLYAAVDVAPDSPAIRMFVLEGAAGSGKTIALRRAAFDAATALDQFVLWLKPNGILRADIIEELWALSGLRLMVYVDHVSLHSEELERALHTLKRKNVEVTVVLSEREAEWDAYCGGLDAFLPSTWTLRRLNGREVEDLVDLLARHRCLGQLTNLSRAEQIEAFLSKDRADRQLLVALHELTQGKPFEQIILDEFNRVLGESAKSLYLDIATMHQFGVIARAGAISRISGIRFDDFESEFIKPLTNIVRISVDRFTGDHGYETRHSHVAEIAFRAVCDSDETRSVQLSRIVGGLDPGFSSDRLVLENICKGRNIARTFADVEHARKIFEVATAALPESAFLFQQAAILEMQHPKGSLDYAEELAQTARTLDQNNHIYVHTLAEVSRRKANAALSQVKAEQLRAQSRRFLNEILTNDPRKSLTFCNLLIDEVIDLLRALPEDPKEYMIIEFDRKVAQAKERLDKARRDFPGEAEFPSAEGRLWQRLGDEVRAKRVLQQATALKAQNSGVFLRLAHVQASGGDLENSIETLRAGLQRFPSDKLLHLELALRLVEHNRSTSPEIEGHFGASYGVGDHALDARFFHACYLFWAGKVEECRKLFDEISTRSSSDYRKRPNPEEGVIDQFIAQQTGSVASVRDDYFFIQSGCYPKQIFAHMTALSGVDISELTTGKQVRFRVRFNRRGPVASSVVV</sequence>
<dbReference type="InterPro" id="IPR012340">
    <property type="entry name" value="NA-bd_OB-fold"/>
</dbReference>
<dbReference type="SUPFAM" id="SSF50249">
    <property type="entry name" value="Nucleic acid-binding proteins"/>
    <property type="match status" value="1"/>
</dbReference>
<dbReference type="GO" id="GO:0003676">
    <property type="term" value="F:nucleic acid binding"/>
    <property type="evidence" value="ECO:0007669"/>
    <property type="project" value="InterPro"/>
</dbReference>
<dbReference type="Proteomes" id="UP000294835">
    <property type="component" value="Unassembled WGS sequence"/>
</dbReference>
<dbReference type="Pfam" id="PF13289">
    <property type="entry name" value="SIR2_2"/>
    <property type="match status" value="1"/>
</dbReference>
<dbReference type="Pfam" id="PF25199">
    <property type="entry name" value="nSTAND_NTPase5"/>
    <property type="match status" value="1"/>
</dbReference>
<keyword evidence="4" id="KW-1185">Reference proteome</keyword>
<dbReference type="SUPFAM" id="SSF52467">
    <property type="entry name" value="DHS-like NAD/FAD-binding domain"/>
    <property type="match status" value="1"/>
</dbReference>
<organism evidence="3 4">
    <name type="scientific">Rhodovulum marinum</name>
    <dbReference type="NCBI Taxonomy" id="320662"/>
    <lineage>
        <taxon>Bacteria</taxon>
        <taxon>Pseudomonadati</taxon>
        <taxon>Pseudomonadota</taxon>
        <taxon>Alphaproteobacteria</taxon>
        <taxon>Rhodobacterales</taxon>
        <taxon>Paracoccaceae</taxon>
        <taxon>Rhodovulum</taxon>
    </lineage>
</organism>
<dbReference type="AlphaFoldDB" id="A0A4R2PKU0"/>
<dbReference type="Gene3D" id="2.40.50.140">
    <property type="entry name" value="Nucleic acid-binding proteins"/>
    <property type="match status" value="1"/>
</dbReference>
<protein>
    <submittedName>
        <fullName evidence="3">Cold-shock-like DNA binding protein</fullName>
    </submittedName>
</protein>
<dbReference type="InterPro" id="IPR029035">
    <property type="entry name" value="DHS-like_NAD/FAD-binding_dom"/>
</dbReference>
<accession>A0A4R2PKU0</accession>
<dbReference type="Gene3D" id="1.25.40.10">
    <property type="entry name" value="Tetratricopeptide repeat domain"/>
    <property type="match status" value="1"/>
</dbReference>
<proteinExistence type="predicted"/>
<comment type="caution">
    <text evidence="3">The sequence shown here is derived from an EMBL/GenBank/DDBJ whole genome shotgun (WGS) entry which is preliminary data.</text>
</comment>
<evidence type="ECO:0000313" key="3">
    <source>
        <dbReference type="EMBL" id="TCP35414.1"/>
    </source>
</evidence>
<dbReference type="Pfam" id="PF00313">
    <property type="entry name" value="CSD"/>
    <property type="match status" value="1"/>
</dbReference>
<dbReference type="InterPro" id="IPR002059">
    <property type="entry name" value="CSP_DNA-bd"/>
</dbReference>